<dbReference type="Pfam" id="PF00005">
    <property type="entry name" value="ABC_tran"/>
    <property type="match status" value="1"/>
</dbReference>
<dbReference type="InterPro" id="IPR003593">
    <property type="entry name" value="AAA+_ATPase"/>
</dbReference>
<dbReference type="NCBIfam" id="TIGR01189">
    <property type="entry name" value="ccmA"/>
    <property type="match status" value="1"/>
</dbReference>
<name>A0A2N8KVY3_9BURK</name>
<gene>
    <name evidence="9" type="primary">ccmA</name>
    <name evidence="9" type="ORF">C1O66_08510</name>
</gene>
<evidence type="ECO:0000256" key="6">
    <source>
        <dbReference type="ARBA" id="ARBA00022967"/>
    </source>
</evidence>
<dbReference type="EMBL" id="POSP01000003">
    <property type="protein sequence ID" value="PND37562.1"/>
    <property type="molecule type" value="Genomic_DNA"/>
</dbReference>
<dbReference type="InterPro" id="IPR027417">
    <property type="entry name" value="P-loop_NTPase"/>
</dbReference>
<reference evidence="9 10" key="1">
    <citation type="submission" date="2018-01" db="EMBL/GenBank/DDBJ databases">
        <title>Draft genome sequence of Paucibacter aquatile CR182 isolated from freshwater of the Nakdong River.</title>
        <authorList>
            <person name="Choi A."/>
            <person name="Chung E.J."/>
        </authorList>
    </citation>
    <scope>NUCLEOTIDE SEQUENCE [LARGE SCALE GENOMIC DNA]</scope>
    <source>
        <strain evidence="9 10">CR182</strain>
    </source>
</reference>
<keyword evidence="2" id="KW-1003">Cell membrane</keyword>
<dbReference type="Proteomes" id="UP000235916">
    <property type="component" value="Unassembled WGS sequence"/>
</dbReference>
<evidence type="ECO:0000256" key="5">
    <source>
        <dbReference type="ARBA" id="ARBA00022840"/>
    </source>
</evidence>
<dbReference type="SMART" id="SM00382">
    <property type="entry name" value="AAA"/>
    <property type="match status" value="1"/>
</dbReference>
<dbReference type="Gene3D" id="3.40.50.300">
    <property type="entry name" value="P-loop containing nucleotide triphosphate hydrolases"/>
    <property type="match status" value="1"/>
</dbReference>
<evidence type="ECO:0000256" key="7">
    <source>
        <dbReference type="ARBA" id="ARBA00023136"/>
    </source>
</evidence>
<proteinExistence type="predicted"/>
<dbReference type="PROSITE" id="PS00211">
    <property type="entry name" value="ABC_TRANSPORTER_1"/>
    <property type="match status" value="1"/>
</dbReference>
<dbReference type="GO" id="GO:0017004">
    <property type="term" value="P:cytochrome complex assembly"/>
    <property type="evidence" value="ECO:0007669"/>
    <property type="project" value="UniProtKB-KW"/>
</dbReference>
<protein>
    <submittedName>
        <fullName evidence="9">Heme ABC exporter ATP-binding protein CcmA</fullName>
    </submittedName>
</protein>
<keyword evidence="6" id="KW-1278">Translocase</keyword>
<accession>A0A2N8KVY3</accession>
<dbReference type="GO" id="GO:0005524">
    <property type="term" value="F:ATP binding"/>
    <property type="evidence" value="ECO:0007669"/>
    <property type="project" value="UniProtKB-KW"/>
</dbReference>
<dbReference type="SUPFAM" id="SSF52540">
    <property type="entry name" value="P-loop containing nucleoside triphosphate hydrolases"/>
    <property type="match status" value="1"/>
</dbReference>
<dbReference type="InterPro" id="IPR005895">
    <property type="entry name" value="ABC_transptr_haem_export_CcmA"/>
</dbReference>
<keyword evidence="4" id="KW-0201">Cytochrome c-type biogenesis</keyword>
<dbReference type="AlphaFoldDB" id="A0A2N8KVY3"/>
<keyword evidence="5 9" id="KW-0067">ATP-binding</keyword>
<keyword evidence="7" id="KW-0472">Membrane</keyword>
<dbReference type="OrthoDB" id="9800654at2"/>
<dbReference type="PANTHER" id="PTHR43499">
    <property type="entry name" value="ABC TRANSPORTER I FAMILY MEMBER 1"/>
    <property type="match status" value="1"/>
</dbReference>
<evidence type="ECO:0000256" key="1">
    <source>
        <dbReference type="ARBA" id="ARBA00022448"/>
    </source>
</evidence>
<evidence type="ECO:0000256" key="4">
    <source>
        <dbReference type="ARBA" id="ARBA00022748"/>
    </source>
</evidence>
<evidence type="ECO:0000313" key="9">
    <source>
        <dbReference type="EMBL" id="PND37562.1"/>
    </source>
</evidence>
<keyword evidence="1" id="KW-0813">Transport</keyword>
<dbReference type="GO" id="GO:0016887">
    <property type="term" value="F:ATP hydrolysis activity"/>
    <property type="evidence" value="ECO:0007669"/>
    <property type="project" value="InterPro"/>
</dbReference>
<feature type="domain" description="ABC transporter" evidence="8">
    <location>
        <begin position="7"/>
        <end position="197"/>
    </location>
</feature>
<sequence>MASPCLLSAKQLSCQRGGRSLFEEFSLQLNAGDIVWLQGSNGRGKTTLLRTLAGLRPAERGGIQHAAALRFLGHNNGLKPDLTVLEGLRFQARWQGLADDEASLLQALKHFGLAPMRTRRSAQLSQGQQRRAALASLALPQAGACWLLDEPFDALDDDSVQQLCALLSSHAAAGGAVLFTSHQHLPGLASRQLLLSGGRP</sequence>
<dbReference type="InterPro" id="IPR003439">
    <property type="entry name" value="ABC_transporter-like_ATP-bd"/>
</dbReference>
<organism evidence="9 10">
    <name type="scientific">Kinneretia aquatilis</name>
    <dbReference type="NCBI Taxonomy" id="2070761"/>
    <lineage>
        <taxon>Bacteria</taxon>
        <taxon>Pseudomonadati</taxon>
        <taxon>Pseudomonadota</taxon>
        <taxon>Betaproteobacteria</taxon>
        <taxon>Burkholderiales</taxon>
        <taxon>Sphaerotilaceae</taxon>
        <taxon>Roseateles</taxon>
    </lineage>
</organism>
<keyword evidence="3" id="KW-0547">Nucleotide-binding</keyword>
<evidence type="ECO:0000313" key="10">
    <source>
        <dbReference type="Proteomes" id="UP000235916"/>
    </source>
</evidence>
<dbReference type="PROSITE" id="PS50893">
    <property type="entry name" value="ABC_TRANSPORTER_2"/>
    <property type="match status" value="1"/>
</dbReference>
<dbReference type="InterPro" id="IPR017871">
    <property type="entry name" value="ABC_transporter-like_CS"/>
</dbReference>
<keyword evidence="10" id="KW-1185">Reference proteome</keyword>
<dbReference type="GO" id="GO:0022857">
    <property type="term" value="F:transmembrane transporter activity"/>
    <property type="evidence" value="ECO:0007669"/>
    <property type="project" value="InterPro"/>
</dbReference>
<dbReference type="PANTHER" id="PTHR43499:SF1">
    <property type="entry name" value="ABC TRANSPORTER I FAMILY MEMBER 1"/>
    <property type="match status" value="1"/>
</dbReference>
<evidence type="ECO:0000256" key="2">
    <source>
        <dbReference type="ARBA" id="ARBA00022475"/>
    </source>
</evidence>
<comment type="caution">
    <text evidence="9">The sequence shown here is derived from an EMBL/GenBank/DDBJ whole genome shotgun (WGS) entry which is preliminary data.</text>
</comment>
<evidence type="ECO:0000256" key="3">
    <source>
        <dbReference type="ARBA" id="ARBA00022741"/>
    </source>
</evidence>
<evidence type="ECO:0000259" key="8">
    <source>
        <dbReference type="PROSITE" id="PS50893"/>
    </source>
</evidence>